<sequence length="616" mass="63623">MLASGQSPLVLLAQQLPQITMYGGQLTGVMTALKSTLAGLFSPLGILTTAFVLAGSAAISYFMSSKSTAEQADEAWKAHGEIIKSLKEAFGEAAEGLDTYVLKSHAELAAAARIGLSTLKAAAVEAREDFVDAFLPNGSLWGRLAIDEQFRPFQNALEQFRASAAAGTPDFIGLRNEVERLAAADPQGLRAAADEIINASSAAAEAERKVKAAEDAISLIGGTAAGQVGSVNQLTKALNELANIAVPALSDADRALDIYRNAIAASQGAEDRAAARAAYDAALGRIGNTAEGAARELGVSELPTPGRRPLVELEGLPKVRGGSRAKKSPGEKYEDIVANTNRRIASLQAEQQALGMTEEAAAALRYEQDLLNRAQQAGITLSPQQQSELSALAGSMASLEAATKAAKEQIQFVKDVSRGFVDDFVSGLANGEGAWKSFANAALNALSKIADKLLDSAFDGLFGGGGGGLGGIFRGLFGGGSQWSKAASGKITGLFASGGYTGNGAAHQAAGIVHGGEFVFSKKATDRIGVRNLDAMHKRAKGYASGGHVAPVIPANNNAGGSATGRAEGVHVTVGVAVDDQGGLQAYVKNVTRQAISQSEAKLPDRIANLQKRRAI</sequence>
<keyword evidence="2" id="KW-1133">Transmembrane helix</keyword>
<organism evidence="3 4">
    <name type="scientific">Pseudorhizobium endolithicum</name>
    <dbReference type="NCBI Taxonomy" id="1191678"/>
    <lineage>
        <taxon>Bacteria</taxon>
        <taxon>Pseudomonadati</taxon>
        <taxon>Pseudomonadota</taxon>
        <taxon>Alphaproteobacteria</taxon>
        <taxon>Hyphomicrobiales</taxon>
        <taxon>Rhizobiaceae</taxon>
        <taxon>Rhizobium/Agrobacterium group</taxon>
        <taxon>Pseudorhizobium</taxon>
    </lineage>
</organism>
<gene>
    <name evidence="3" type="ORF">REJC140_00106</name>
</gene>
<feature type="transmembrane region" description="Helical" evidence="2">
    <location>
        <begin position="40"/>
        <end position="63"/>
    </location>
</feature>
<evidence type="ECO:0000313" key="3">
    <source>
        <dbReference type="EMBL" id="CAD7023139.1"/>
    </source>
</evidence>
<accession>A0ABN7JCD4</accession>
<keyword evidence="2" id="KW-0812">Transmembrane</keyword>
<dbReference type="EMBL" id="CABFWF030000001">
    <property type="protein sequence ID" value="CAD7023139.1"/>
    <property type="molecule type" value="Genomic_DNA"/>
</dbReference>
<name>A0ABN7JCD4_9HYPH</name>
<keyword evidence="4" id="KW-1185">Reference proteome</keyword>
<proteinExistence type="predicted"/>
<evidence type="ECO:0000256" key="1">
    <source>
        <dbReference type="SAM" id="Coils"/>
    </source>
</evidence>
<feature type="coiled-coil region" evidence="1">
    <location>
        <begin position="189"/>
        <end position="216"/>
    </location>
</feature>
<keyword evidence="2" id="KW-0472">Membrane</keyword>
<evidence type="ECO:0000313" key="4">
    <source>
        <dbReference type="Proteomes" id="UP000606921"/>
    </source>
</evidence>
<reference evidence="3 4" key="1">
    <citation type="submission" date="2020-11" db="EMBL/GenBank/DDBJ databases">
        <authorList>
            <person name="Lassalle F."/>
        </authorList>
    </citation>
    <scope>NUCLEOTIDE SEQUENCE [LARGE SCALE GENOMIC DNA]</scope>
    <source>
        <strain evidence="3 4">JC140</strain>
    </source>
</reference>
<keyword evidence="1" id="KW-0175">Coiled coil</keyword>
<comment type="caution">
    <text evidence="3">The sequence shown here is derived from an EMBL/GenBank/DDBJ whole genome shotgun (WGS) entry which is preliminary data.</text>
</comment>
<dbReference type="Proteomes" id="UP000606921">
    <property type="component" value="Unassembled WGS sequence"/>
</dbReference>
<evidence type="ECO:0000256" key="2">
    <source>
        <dbReference type="SAM" id="Phobius"/>
    </source>
</evidence>
<protein>
    <submittedName>
        <fullName evidence="3">Phage tail protein</fullName>
    </submittedName>
</protein>